<dbReference type="eggNOG" id="COG1691">
    <property type="taxonomic scope" value="Bacteria"/>
</dbReference>
<dbReference type="SUPFAM" id="SSF52255">
    <property type="entry name" value="N5-CAIR mutase (phosphoribosylaminoimidazole carboxylase, PurE)"/>
    <property type="match status" value="1"/>
</dbReference>
<gene>
    <name evidence="2" type="ORF">A176_000200</name>
</gene>
<dbReference type="PATRIC" id="fig|1297742.4.peg.206"/>
<dbReference type="InterPro" id="IPR039476">
    <property type="entry name" value="P2CMN_synthase_LarB"/>
</dbReference>
<dbReference type="OrthoDB" id="9782511at2"/>
<proteinExistence type="predicted"/>
<dbReference type="PANTHER" id="PTHR43064:SF1">
    <property type="entry name" value="SLL1489 PROTEIN"/>
    <property type="match status" value="1"/>
</dbReference>
<dbReference type="AlphaFoldDB" id="A0A0H4WNY8"/>
<evidence type="ECO:0000259" key="1">
    <source>
        <dbReference type="SMART" id="SM01001"/>
    </source>
</evidence>
<evidence type="ECO:0000313" key="2">
    <source>
        <dbReference type="EMBL" id="AKQ63288.1"/>
    </source>
</evidence>
<dbReference type="Pfam" id="PF00731">
    <property type="entry name" value="AIRC"/>
    <property type="match status" value="1"/>
</dbReference>
<dbReference type="Gene3D" id="3.40.50.1970">
    <property type="match status" value="1"/>
</dbReference>
<dbReference type="SMART" id="SM01001">
    <property type="entry name" value="AIRC"/>
    <property type="match status" value="1"/>
</dbReference>
<protein>
    <submittedName>
        <fullName evidence="2">Circadian phase modifier</fullName>
    </submittedName>
</protein>
<name>A0A0H4WNY8_9BACT</name>
<reference evidence="2 3" key="1">
    <citation type="journal article" date="2016" name="PLoS ONE">
        <title>Complete Genome Sequence and Comparative Genomics of a Novel Myxobacterium Myxococcus hansupus.</title>
        <authorList>
            <person name="Sharma G."/>
            <person name="Narwani T."/>
            <person name="Subramanian S."/>
        </authorList>
    </citation>
    <scope>NUCLEOTIDE SEQUENCE [LARGE SCALE GENOMIC DNA]</scope>
    <source>
        <strain evidence="3">mixupus</strain>
    </source>
</reference>
<dbReference type="KEGG" id="mym:A176_000200"/>
<organism evidence="2 3">
    <name type="scientific">Pseudomyxococcus hansupus</name>
    <dbReference type="NCBI Taxonomy" id="1297742"/>
    <lineage>
        <taxon>Bacteria</taxon>
        <taxon>Pseudomonadati</taxon>
        <taxon>Myxococcota</taxon>
        <taxon>Myxococcia</taxon>
        <taxon>Myxococcales</taxon>
        <taxon>Cystobacterineae</taxon>
        <taxon>Myxococcaceae</taxon>
        <taxon>Pseudomyxococcus</taxon>
    </lineage>
</organism>
<evidence type="ECO:0000313" key="3">
    <source>
        <dbReference type="Proteomes" id="UP000009026"/>
    </source>
</evidence>
<sequence length="250" mass="26348">MDEKALKQLLGSVKSGRVSVDDAVGKLKDLPFAELGYATLDTHRNLRFGFPEVVLGEPKTVEQLLGIVGALVERKQTVLVTRLQPEKAEALVARFPKGEYHPVARIFHLKQGKVRAGRVAVVTAGTSDIPVAEEAAVTAEALGAEVRRVYDVGVAGIHRLLRRREEIQECHAAVVVAGMEGALASALGGLVGIPVVAVPTSVGYGANFKGVSALLAMVNSCASNVATVNIDNGFGGGFYAALISRTKGRR</sequence>
<dbReference type="Proteomes" id="UP000009026">
    <property type="component" value="Chromosome"/>
</dbReference>
<dbReference type="STRING" id="1297742.A176_000200"/>
<keyword evidence="3" id="KW-1185">Reference proteome</keyword>
<dbReference type="InterPro" id="IPR000031">
    <property type="entry name" value="PurE_dom"/>
</dbReference>
<dbReference type="NCBIfam" id="NF033503">
    <property type="entry name" value="LarB"/>
    <property type="match status" value="1"/>
</dbReference>
<dbReference type="GO" id="GO:0016787">
    <property type="term" value="F:hydrolase activity"/>
    <property type="evidence" value="ECO:0007669"/>
    <property type="project" value="InterPro"/>
</dbReference>
<feature type="domain" description="PurE" evidence="1">
    <location>
        <begin position="117"/>
        <end position="249"/>
    </location>
</feature>
<accession>A0A0H4WNY8</accession>
<dbReference type="PANTHER" id="PTHR43064">
    <property type="entry name" value="PHOSPHORIBOSYLAMINOIMIDAZOLE CARBOXYLASE-RELATED"/>
    <property type="match status" value="1"/>
</dbReference>
<dbReference type="GO" id="GO:0006189">
    <property type="term" value="P:'de novo' IMP biosynthetic process"/>
    <property type="evidence" value="ECO:0007669"/>
    <property type="project" value="InterPro"/>
</dbReference>
<dbReference type="RefSeq" id="WP_002633360.1">
    <property type="nucleotide sequence ID" value="NZ_CP012109.1"/>
</dbReference>
<dbReference type="EMBL" id="CP012109">
    <property type="protein sequence ID" value="AKQ63288.1"/>
    <property type="molecule type" value="Genomic_DNA"/>
</dbReference>